<reference evidence="2" key="1">
    <citation type="submission" date="2017-04" db="EMBL/GenBank/DDBJ databases">
        <title>Function of individual gut microbiota members based on whole genome sequencing of pure cultures obtained from chicken caecum.</title>
        <authorList>
            <person name="Medvecky M."/>
            <person name="Cejkova D."/>
            <person name="Polansky O."/>
            <person name="Karasova D."/>
            <person name="Kubasova T."/>
            <person name="Cizek A."/>
            <person name="Rychlik I."/>
        </authorList>
    </citation>
    <scope>NUCLEOTIDE SEQUENCE [LARGE SCALE GENOMIC DNA]</scope>
    <source>
        <strain evidence="2">An180</strain>
    </source>
</reference>
<evidence type="ECO:0000313" key="2">
    <source>
        <dbReference type="Proteomes" id="UP000195897"/>
    </source>
</evidence>
<dbReference type="AlphaFoldDB" id="A0A1Y4L6U6"/>
<dbReference type="Proteomes" id="UP000195897">
    <property type="component" value="Unassembled WGS sequence"/>
</dbReference>
<comment type="caution">
    <text evidence="1">The sequence shown here is derived from an EMBL/GenBank/DDBJ whole genome shotgun (WGS) entry which is preliminary data.</text>
</comment>
<sequence length="71" mass="8052">MNKQEFDACFSQAVEDVKAKTMNNIQDALAKFSNEDGRISYDKLAMFAYTESLAYTDELIYAVLSKILVTE</sequence>
<name>A0A1Y4L6U6_9FIRM</name>
<protein>
    <submittedName>
        <fullName evidence="1">Uncharacterized protein</fullName>
    </submittedName>
</protein>
<evidence type="ECO:0000313" key="1">
    <source>
        <dbReference type="EMBL" id="OUP51570.1"/>
    </source>
</evidence>
<dbReference type="EMBL" id="NFKK01000020">
    <property type="protein sequence ID" value="OUP51570.1"/>
    <property type="molecule type" value="Genomic_DNA"/>
</dbReference>
<dbReference type="RefSeq" id="WP_087374356.1">
    <property type="nucleotide sequence ID" value="NZ_NFKK01000020.1"/>
</dbReference>
<organism evidence="1 2">
    <name type="scientific">Butyricicoccus pullicaecorum</name>
    <dbReference type="NCBI Taxonomy" id="501571"/>
    <lineage>
        <taxon>Bacteria</taxon>
        <taxon>Bacillati</taxon>
        <taxon>Bacillota</taxon>
        <taxon>Clostridia</taxon>
        <taxon>Eubacteriales</taxon>
        <taxon>Butyricicoccaceae</taxon>
        <taxon>Butyricicoccus</taxon>
    </lineage>
</organism>
<gene>
    <name evidence="1" type="ORF">B5F17_12650</name>
</gene>
<proteinExistence type="predicted"/>
<accession>A0A1Y4L6U6</accession>